<dbReference type="NCBIfam" id="TIGR02122">
    <property type="entry name" value="TRAP_TAXI"/>
    <property type="match status" value="1"/>
</dbReference>
<protein>
    <submittedName>
        <fullName evidence="2">Alkanesulfonate transporter substrate-binding subunit</fullName>
    </submittedName>
</protein>
<dbReference type="PROSITE" id="PS51257">
    <property type="entry name" value="PROKAR_LIPOPROTEIN"/>
    <property type="match status" value="1"/>
</dbReference>
<dbReference type="PANTHER" id="PTHR42941:SF1">
    <property type="entry name" value="SLL1037 PROTEIN"/>
    <property type="match status" value="1"/>
</dbReference>
<organism evidence="2 3">
    <name type="scientific">Neomoorella stamsii</name>
    <dbReference type="NCBI Taxonomy" id="1266720"/>
    <lineage>
        <taxon>Bacteria</taxon>
        <taxon>Bacillati</taxon>
        <taxon>Bacillota</taxon>
        <taxon>Clostridia</taxon>
        <taxon>Neomoorellales</taxon>
        <taxon>Neomoorellaceae</taxon>
        <taxon>Neomoorella</taxon>
    </lineage>
</organism>
<dbReference type="AlphaFoldDB" id="A0A9X7J2Y0"/>
<dbReference type="InterPro" id="IPR011852">
    <property type="entry name" value="TRAP_TAXI"/>
</dbReference>
<evidence type="ECO:0000256" key="1">
    <source>
        <dbReference type="SAM" id="Phobius"/>
    </source>
</evidence>
<dbReference type="Gene3D" id="3.40.190.10">
    <property type="entry name" value="Periplasmic binding protein-like II"/>
    <property type="match status" value="2"/>
</dbReference>
<keyword evidence="3" id="KW-1185">Reference proteome</keyword>
<feature type="transmembrane region" description="Helical" evidence="1">
    <location>
        <begin position="12"/>
        <end position="33"/>
    </location>
</feature>
<reference evidence="2 3" key="1">
    <citation type="submission" date="2018-03" db="EMBL/GenBank/DDBJ databases">
        <title>Genome sequence of Moorella stamsii DSM 26217.</title>
        <authorList>
            <person name="Poehlein A."/>
            <person name="Daniel R."/>
        </authorList>
    </citation>
    <scope>NUCLEOTIDE SEQUENCE [LARGE SCALE GENOMIC DNA]</scope>
    <source>
        <strain evidence="3">DSM 26217</strain>
    </source>
</reference>
<dbReference type="SUPFAM" id="SSF53850">
    <property type="entry name" value="Periplasmic binding protein-like II"/>
    <property type="match status" value="1"/>
</dbReference>
<evidence type="ECO:0000313" key="3">
    <source>
        <dbReference type="Proteomes" id="UP000239430"/>
    </source>
</evidence>
<comment type="caution">
    <text evidence="2">The sequence shown here is derived from an EMBL/GenBank/DDBJ whole genome shotgun (WGS) entry which is preliminary data.</text>
</comment>
<dbReference type="RefSeq" id="WP_054938057.1">
    <property type="nucleotide sequence ID" value="NZ_PVXL01000040.1"/>
</dbReference>
<dbReference type="EMBL" id="PVXL01000040">
    <property type="protein sequence ID" value="PRR73421.1"/>
    <property type="molecule type" value="Genomic_DNA"/>
</dbReference>
<dbReference type="Pfam" id="PF16868">
    <property type="entry name" value="NMT1_3"/>
    <property type="match status" value="1"/>
</dbReference>
<accession>A0A9X7J2Y0</accession>
<proteinExistence type="predicted"/>
<keyword evidence="1" id="KW-1133">Transmembrane helix</keyword>
<name>A0A9X7J2Y0_9FIRM</name>
<dbReference type="Proteomes" id="UP000239430">
    <property type="component" value="Unassembled WGS sequence"/>
</dbReference>
<dbReference type="CDD" id="cd13520">
    <property type="entry name" value="PBP2_TAXI_TRAP"/>
    <property type="match status" value="1"/>
</dbReference>
<sequence>MKVNCRLLKSIIAAVVMVFMAGVVVGCAGGAGGKQSKGGMPQRLTIGASEPGSSWYPMAAAMKEVLEKEFPGTKVDIFYGGGDINLKALEEKKIDFGITFGVTAADAKAGKGRFEKPLQNISSAMGLYLAALQMVVRPDSGINSISDLKGKKISTGMPGYATTGIFEQILPLYGLKKEDVKWVSGTASDIAGMFKDRTIDFCAVHSTIRVPFPMIQDIASQTPITLLGIDDQIMEQLREMNPGHQKVVIPANLYRGLSKEVTTEGTVGMLATRADLSEEVVYNVVSALIKNADYLAKAVADLSYISADKSSKGLGISLHPGAEKYYKEKGTL</sequence>
<evidence type="ECO:0000313" key="2">
    <source>
        <dbReference type="EMBL" id="PRR73421.1"/>
    </source>
</evidence>
<gene>
    <name evidence="2" type="ORF">MOST_12690</name>
</gene>
<keyword evidence="1" id="KW-0472">Membrane</keyword>
<keyword evidence="1" id="KW-0812">Transmembrane</keyword>
<dbReference type="PANTHER" id="PTHR42941">
    <property type="entry name" value="SLL1037 PROTEIN"/>
    <property type="match status" value="1"/>
</dbReference>